<dbReference type="GO" id="GO:0005615">
    <property type="term" value="C:extracellular space"/>
    <property type="evidence" value="ECO:0007669"/>
    <property type="project" value="TreeGrafter"/>
</dbReference>
<evidence type="ECO:0000313" key="6">
    <source>
        <dbReference type="EMBL" id="CAD7241065.1"/>
    </source>
</evidence>
<dbReference type="Pfam" id="PF00014">
    <property type="entry name" value="Kunitz_BPTI"/>
    <property type="match status" value="1"/>
</dbReference>
<evidence type="ECO:0000256" key="2">
    <source>
        <dbReference type="ARBA" id="ARBA00022900"/>
    </source>
</evidence>
<protein>
    <recommendedName>
        <fullName evidence="5">BPTI/Kunitz inhibitor domain-containing protein</fullName>
    </recommendedName>
</protein>
<feature type="transmembrane region" description="Helical" evidence="4">
    <location>
        <begin position="12"/>
        <end position="31"/>
    </location>
</feature>
<keyword evidence="1" id="KW-0646">Protease inhibitor</keyword>
<dbReference type="FunFam" id="4.10.410.10:FF:000021">
    <property type="entry name" value="Serine protease inhibitor, putative"/>
    <property type="match status" value="1"/>
</dbReference>
<keyword evidence="3" id="KW-1015">Disulfide bond</keyword>
<dbReference type="PANTHER" id="PTHR10083:SF374">
    <property type="entry name" value="BPTI_KUNITZ INHIBITOR DOMAIN-CONTAINING PROTEIN"/>
    <property type="match status" value="1"/>
</dbReference>
<keyword evidence="4" id="KW-0472">Membrane</keyword>
<evidence type="ECO:0000256" key="1">
    <source>
        <dbReference type="ARBA" id="ARBA00022690"/>
    </source>
</evidence>
<dbReference type="InterPro" id="IPR036880">
    <property type="entry name" value="Kunitz_BPTI_sf"/>
</dbReference>
<dbReference type="SMART" id="SM00131">
    <property type="entry name" value="KU"/>
    <property type="match status" value="1"/>
</dbReference>
<evidence type="ECO:0000256" key="4">
    <source>
        <dbReference type="SAM" id="Phobius"/>
    </source>
</evidence>
<accession>A0A7R8ZXZ1</accession>
<keyword evidence="4" id="KW-0812">Transmembrane</keyword>
<sequence>MVEFNRKITSLAIVGSMLAMAAVGLVTYYVVTETQPKERQTTLLSQARVDENPPNWEKACRLPKEVGPCRALIPMIYWNPDTGQCEGFDYGGCLGNDNRFETQDECLEKCGKVQTISASLDHNLKEFVRGTAWISVPCPPTKAAKSLPAFTANGSIVDNQSGIDKHGGKL</sequence>
<dbReference type="CDD" id="cd00109">
    <property type="entry name" value="Kunitz-type"/>
    <property type="match status" value="1"/>
</dbReference>
<keyword evidence="4" id="KW-1133">Transmembrane helix</keyword>
<dbReference type="PRINTS" id="PR00759">
    <property type="entry name" value="BASICPTASE"/>
</dbReference>
<dbReference type="GO" id="GO:0004867">
    <property type="term" value="F:serine-type endopeptidase inhibitor activity"/>
    <property type="evidence" value="ECO:0007669"/>
    <property type="project" value="UniProtKB-KW"/>
</dbReference>
<dbReference type="EMBL" id="LR899608">
    <property type="protein sequence ID" value="CAD7241065.1"/>
    <property type="molecule type" value="Genomic_DNA"/>
</dbReference>
<gene>
    <name evidence="6" type="ORF">DSTB1V02_LOCUS1067</name>
</gene>
<keyword evidence="2" id="KW-0722">Serine protease inhibitor</keyword>
<dbReference type="PROSITE" id="PS00280">
    <property type="entry name" value="BPTI_KUNITZ_1"/>
    <property type="match status" value="1"/>
</dbReference>
<dbReference type="PROSITE" id="PS50279">
    <property type="entry name" value="BPTI_KUNITZ_2"/>
    <property type="match status" value="1"/>
</dbReference>
<organism evidence="6">
    <name type="scientific">Darwinula stevensoni</name>
    <dbReference type="NCBI Taxonomy" id="69355"/>
    <lineage>
        <taxon>Eukaryota</taxon>
        <taxon>Metazoa</taxon>
        <taxon>Ecdysozoa</taxon>
        <taxon>Arthropoda</taxon>
        <taxon>Crustacea</taxon>
        <taxon>Oligostraca</taxon>
        <taxon>Ostracoda</taxon>
        <taxon>Podocopa</taxon>
        <taxon>Podocopida</taxon>
        <taxon>Darwinulocopina</taxon>
        <taxon>Darwinuloidea</taxon>
        <taxon>Darwinulidae</taxon>
        <taxon>Darwinula</taxon>
    </lineage>
</organism>
<dbReference type="InterPro" id="IPR020901">
    <property type="entry name" value="Prtase_inh_Kunz-CS"/>
</dbReference>
<evidence type="ECO:0000313" key="7">
    <source>
        <dbReference type="Proteomes" id="UP000677054"/>
    </source>
</evidence>
<dbReference type="OrthoDB" id="4473401at2759"/>
<dbReference type="Gene3D" id="4.10.410.10">
    <property type="entry name" value="Pancreatic trypsin inhibitor Kunitz domain"/>
    <property type="match status" value="1"/>
</dbReference>
<feature type="domain" description="BPTI/Kunitz inhibitor" evidence="5">
    <location>
        <begin position="60"/>
        <end position="110"/>
    </location>
</feature>
<keyword evidence="7" id="KW-1185">Reference proteome</keyword>
<dbReference type="EMBL" id="CAJPEV010000091">
    <property type="protein sequence ID" value="CAG0880418.1"/>
    <property type="molecule type" value="Genomic_DNA"/>
</dbReference>
<dbReference type="InterPro" id="IPR050098">
    <property type="entry name" value="TFPI/VKTCI-like"/>
</dbReference>
<dbReference type="AlphaFoldDB" id="A0A7R8ZXZ1"/>
<proteinExistence type="predicted"/>
<dbReference type="SUPFAM" id="SSF57362">
    <property type="entry name" value="BPTI-like"/>
    <property type="match status" value="1"/>
</dbReference>
<dbReference type="PANTHER" id="PTHR10083">
    <property type="entry name" value="KUNITZ-TYPE PROTEASE INHIBITOR-RELATED"/>
    <property type="match status" value="1"/>
</dbReference>
<dbReference type="InterPro" id="IPR002223">
    <property type="entry name" value="Kunitz_BPTI"/>
</dbReference>
<evidence type="ECO:0000256" key="3">
    <source>
        <dbReference type="ARBA" id="ARBA00023157"/>
    </source>
</evidence>
<dbReference type="Proteomes" id="UP000677054">
    <property type="component" value="Unassembled WGS sequence"/>
</dbReference>
<reference evidence="6" key="1">
    <citation type="submission" date="2020-11" db="EMBL/GenBank/DDBJ databases">
        <authorList>
            <person name="Tran Van P."/>
        </authorList>
    </citation>
    <scope>NUCLEOTIDE SEQUENCE</scope>
</reference>
<name>A0A7R8ZXZ1_9CRUS</name>
<evidence type="ECO:0000259" key="5">
    <source>
        <dbReference type="PROSITE" id="PS50279"/>
    </source>
</evidence>